<dbReference type="InterPro" id="IPR037914">
    <property type="entry name" value="SpoVT-AbrB_sf"/>
</dbReference>
<dbReference type="InterPro" id="IPR026022">
    <property type="entry name" value="PhoU_dom"/>
</dbReference>
<dbReference type="GO" id="GO:0003677">
    <property type="term" value="F:DNA binding"/>
    <property type="evidence" value="ECO:0007669"/>
    <property type="project" value="InterPro"/>
</dbReference>
<dbReference type="InterPro" id="IPR038078">
    <property type="entry name" value="PhoU-like_sf"/>
</dbReference>
<dbReference type="InterPro" id="IPR028366">
    <property type="entry name" value="PhoU"/>
</dbReference>
<feature type="domain" description="SpoVT-AbrB" evidence="1">
    <location>
        <begin position="9"/>
        <end position="55"/>
    </location>
</feature>
<dbReference type="PANTHER" id="PTHR42930:SF2">
    <property type="entry name" value="PHOU DOMAIN-CONTAINING PROTEIN"/>
    <property type="match status" value="1"/>
</dbReference>
<dbReference type="RefSeq" id="WP_055408123.1">
    <property type="nucleotide sequence ID" value="NZ_CP013011.1"/>
</dbReference>
<dbReference type="GO" id="GO:0030643">
    <property type="term" value="P:intracellular phosphate ion homeostasis"/>
    <property type="evidence" value="ECO:0007669"/>
    <property type="project" value="InterPro"/>
</dbReference>
<dbReference type="Pfam" id="PF04014">
    <property type="entry name" value="MazE_antitoxin"/>
    <property type="match status" value="1"/>
</dbReference>
<dbReference type="OrthoDB" id="40991at2157"/>
<proteinExistence type="predicted"/>
<dbReference type="SUPFAM" id="SSF109755">
    <property type="entry name" value="PhoU-like"/>
    <property type="match status" value="1"/>
</dbReference>
<dbReference type="InterPro" id="IPR007159">
    <property type="entry name" value="SpoVT-AbrB_dom"/>
</dbReference>
<dbReference type="Pfam" id="PF01895">
    <property type="entry name" value="PhoU"/>
    <property type="match status" value="1"/>
</dbReference>
<reference evidence="2 3" key="1">
    <citation type="submission" date="2015-10" db="EMBL/GenBank/DDBJ databases">
        <title>Complete genome sequence of hyperthermophilic archaeon Pyrodictium delaneyi Su06.</title>
        <authorList>
            <person name="Jung J.-H."/>
            <person name="Lin J."/>
            <person name="Holden J.F."/>
            <person name="Park C.-S."/>
        </authorList>
    </citation>
    <scope>NUCLEOTIDE SEQUENCE [LARGE SCALE GENOMIC DNA]</scope>
    <source>
        <strain evidence="2 3">Su06</strain>
    </source>
</reference>
<protein>
    <submittedName>
        <fullName evidence="2">Phosphate uptake regulator</fullName>
    </submittedName>
</protein>
<gene>
    <name evidence="2" type="ORF">Pyrde_0618</name>
</gene>
<dbReference type="PANTHER" id="PTHR42930">
    <property type="entry name" value="PHOSPHATE-SPECIFIC TRANSPORT SYSTEM ACCESSORY PROTEIN PHOU"/>
    <property type="match status" value="1"/>
</dbReference>
<dbReference type="STRING" id="1273541.Pyrde_0618"/>
<dbReference type="AlphaFoldDB" id="A0A0P0N251"/>
<accession>A0A0P0N251</accession>
<dbReference type="GeneID" id="26098954"/>
<dbReference type="SMART" id="SM00966">
    <property type="entry name" value="SpoVT_AbrB"/>
    <property type="match status" value="1"/>
</dbReference>
<sequence>MRERRRIQLTGGGSYIVTLPKEWVQLHNLGKGSEVSIILEPDGSLRIEPVSSAREQRRSIIAKIKAEPQWDFWRIARRVISYYIAGADIIEVIFSSTSSSQIARQLREFIASRLIGVEVVEESSSSIVFQVIADMASLPLEVSIKRLIKAVGFMLEDVIDGLRRGARDILAEVDERDDVVDKFYMFISRQLVSVLAGYKSPSEIGLDNLADASLIMTAAKHLERAGDHATNIASAAIELLDMGVGFNVECLMGIPEHLREILDHYRLATSTFLNPNPPRADEGIEEGIKLKKKNDDILKSITCERDPASMLLIRRVMESSRRIIDYNIDLLELALNRSTLHELLKENPG</sequence>
<evidence type="ECO:0000259" key="1">
    <source>
        <dbReference type="SMART" id="SM00966"/>
    </source>
</evidence>
<organism evidence="2 3">
    <name type="scientific">Pyrodictium delaneyi</name>
    <dbReference type="NCBI Taxonomy" id="1273541"/>
    <lineage>
        <taxon>Archaea</taxon>
        <taxon>Thermoproteota</taxon>
        <taxon>Thermoprotei</taxon>
        <taxon>Desulfurococcales</taxon>
        <taxon>Pyrodictiaceae</taxon>
        <taxon>Pyrodictium</taxon>
    </lineage>
</organism>
<dbReference type="SUPFAM" id="SSF89447">
    <property type="entry name" value="AbrB/MazE/MraZ-like"/>
    <property type="match status" value="1"/>
</dbReference>
<name>A0A0P0N251_9CREN</name>
<dbReference type="KEGG" id="pdl:Pyrde_0618"/>
<dbReference type="GO" id="GO:0045936">
    <property type="term" value="P:negative regulation of phosphate metabolic process"/>
    <property type="evidence" value="ECO:0007669"/>
    <property type="project" value="InterPro"/>
</dbReference>
<dbReference type="EMBL" id="CP013011">
    <property type="protein sequence ID" value="ALL00668.1"/>
    <property type="molecule type" value="Genomic_DNA"/>
</dbReference>
<evidence type="ECO:0000313" key="2">
    <source>
        <dbReference type="EMBL" id="ALL00668.1"/>
    </source>
</evidence>
<dbReference type="Proteomes" id="UP000058613">
    <property type="component" value="Chromosome"/>
</dbReference>
<dbReference type="Gene3D" id="1.20.58.220">
    <property type="entry name" value="Phosphate transport system protein phou homolog 2, domain 2"/>
    <property type="match status" value="1"/>
</dbReference>
<evidence type="ECO:0000313" key="3">
    <source>
        <dbReference type="Proteomes" id="UP000058613"/>
    </source>
</evidence>